<dbReference type="AlphaFoldDB" id="A0A1L9UUU9"/>
<dbReference type="InterPro" id="IPR005025">
    <property type="entry name" value="FMN_Rdtase-like_dom"/>
</dbReference>
<dbReference type="OMA" id="NDHTKAW"/>
<dbReference type="PANTHER" id="PTHR30543:SF21">
    <property type="entry name" value="NAD(P)H-DEPENDENT FMN REDUCTASE LOT6"/>
    <property type="match status" value="1"/>
</dbReference>
<gene>
    <name evidence="2" type="ORF">ASPBRDRAFT_148157</name>
</gene>
<evidence type="ECO:0000259" key="1">
    <source>
        <dbReference type="Pfam" id="PF03358"/>
    </source>
</evidence>
<organism evidence="2 3">
    <name type="scientific">Aspergillus brasiliensis (strain CBS 101740 / IMI 381727 / IBT 21946)</name>
    <dbReference type="NCBI Taxonomy" id="767769"/>
    <lineage>
        <taxon>Eukaryota</taxon>
        <taxon>Fungi</taxon>
        <taxon>Dikarya</taxon>
        <taxon>Ascomycota</taxon>
        <taxon>Pezizomycotina</taxon>
        <taxon>Eurotiomycetes</taxon>
        <taxon>Eurotiomycetidae</taxon>
        <taxon>Eurotiales</taxon>
        <taxon>Aspergillaceae</taxon>
        <taxon>Aspergillus</taxon>
        <taxon>Aspergillus subgen. Circumdati</taxon>
    </lineage>
</organism>
<dbReference type="Gene3D" id="3.40.50.360">
    <property type="match status" value="1"/>
</dbReference>
<feature type="domain" description="NADPH-dependent FMN reductase-like" evidence="1">
    <location>
        <begin position="4"/>
        <end position="148"/>
    </location>
</feature>
<dbReference type="OrthoDB" id="68575at2759"/>
<dbReference type="SUPFAM" id="SSF52218">
    <property type="entry name" value="Flavoproteins"/>
    <property type="match status" value="1"/>
</dbReference>
<dbReference type="GO" id="GO:0010181">
    <property type="term" value="F:FMN binding"/>
    <property type="evidence" value="ECO:0007669"/>
    <property type="project" value="TreeGrafter"/>
</dbReference>
<sequence length="201" mass="22560">MPPSIGLITCSQRTPRAGPQISTFIHNTIRGFYPPETATITTIDLAEWNLPLYNEPGMPSFISSADEYKHEHTKAWSREISRHEAFIFVTPQYNWGYPASVKNAIDYLFHEWKGKPALVVSYGGHGGGKAAAQLREVLQGVRMRPLERMVQLRFPERKEVERAAKGEDLGLDGEGGYWVGEREGIKVAFGELIAALEEKTE</sequence>
<dbReference type="GO" id="GO:0016491">
    <property type="term" value="F:oxidoreductase activity"/>
    <property type="evidence" value="ECO:0007669"/>
    <property type="project" value="InterPro"/>
</dbReference>
<dbReference type="RefSeq" id="XP_067482586.1">
    <property type="nucleotide sequence ID" value="XM_067619283.1"/>
</dbReference>
<proteinExistence type="predicted"/>
<protein>
    <recommendedName>
        <fullName evidence="1">NADPH-dependent FMN reductase-like domain-containing protein</fullName>
    </recommendedName>
</protein>
<dbReference type="GO" id="GO:0005829">
    <property type="term" value="C:cytosol"/>
    <property type="evidence" value="ECO:0007669"/>
    <property type="project" value="TreeGrafter"/>
</dbReference>
<evidence type="ECO:0000313" key="2">
    <source>
        <dbReference type="EMBL" id="OJJ75339.1"/>
    </source>
</evidence>
<keyword evidence="3" id="KW-1185">Reference proteome</keyword>
<dbReference type="InterPro" id="IPR029039">
    <property type="entry name" value="Flavoprotein-like_sf"/>
</dbReference>
<dbReference type="STRING" id="767769.A0A1L9UUU9"/>
<dbReference type="InterPro" id="IPR050712">
    <property type="entry name" value="NAD(P)H-dep_reductase"/>
</dbReference>
<evidence type="ECO:0000313" key="3">
    <source>
        <dbReference type="Proteomes" id="UP000184499"/>
    </source>
</evidence>
<accession>A0A1L9UUU9</accession>
<dbReference type="EMBL" id="KV878681">
    <property type="protein sequence ID" value="OJJ75339.1"/>
    <property type="molecule type" value="Genomic_DNA"/>
</dbReference>
<dbReference type="Pfam" id="PF03358">
    <property type="entry name" value="FMN_red"/>
    <property type="match status" value="1"/>
</dbReference>
<dbReference type="GeneID" id="93571771"/>
<reference evidence="3" key="1">
    <citation type="journal article" date="2017" name="Genome Biol.">
        <title>Comparative genomics reveals high biological diversity and specific adaptations in the industrially and medically important fungal genus Aspergillus.</title>
        <authorList>
            <person name="de Vries R.P."/>
            <person name="Riley R."/>
            <person name="Wiebenga A."/>
            <person name="Aguilar-Osorio G."/>
            <person name="Amillis S."/>
            <person name="Uchima C.A."/>
            <person name="Anderluh G."/>
            <person name="Asadollahi M."/>
            <person name="Askin M."/>
            <person name="Barry K."/>
            <person name="Battaglia E."/>
            <person name="Bayram O."/>
            <person name="Benocci T."/>
            <person name="Braus-Stromeyer S.A."/>
            <person name="Caldana C."/>
            <person name="Canovas D."/>
            <person name="Cerqueira G.C."/>
            <person name="Chen F."/>
            <person name="Chen W."/>
            <person name="Choi C."/>
            <person name="Clum A."/>
            <person name="Dos Santos R.A."/>
            <person name="Damasio A.R."/>
            <person name="Diallinas G."/>
            <person name="Emri T."/>
            <person name="Fekete E."/>
            <person name="Flipphi M."/>
            <person name="Freyberg S."/>
            <person name="Gallo A."/>
            <person name="Gournas C."/>
            <person name="Habgood R."/>
            <person name="Hainaut M."/>
            <person name="Harispe M.L."/>
            <person name="Henrissat B."/>
            <person name="Hilden K.S."/>
            <person name="Hope R."/>
            <person name="Hossain A."/>
            <person name="Karabika E."/>
            <person name="Karaffa L."/>
            <person name="Karanyi Z."/>
            <person name="Krasevec N."/>
            <person name="Kuo A."/>
            <person name="Kusch H."/>
            <person name="LaButti K."/>
            <person name="Lagendijk E.L."/>
            <person name="Lapidus A."/>
            <person name="Levasseur A."/>
            <person name="Lindquist E."/>
            <person name="Lipzen A."/>
            <person name="Logrieco A.F."/>
            <person name="MacCabe A."/>
            <person name="Maekelae M.R."/>
            <person name="Malavazi I."/>
            <person name="Melin P."/>
            <person name="Meyer V."/>
            <person name="Mielnichuk N."/>
            <person name="Miskei M."/>
            <person name="Molnar A.P."/>
            <person name="Mule G."/>
            <person name="Ngan C.Y."/>
            <person name="Orejas M."/>
            <person name="Orosz E."/>
            <person name="Ouedraogo J.P."/>
            <person name="Overkamp K.M."/>
            <person name="Park H.-S."/>
            <person name="Perrone G."/>
            <person name="Piumi F."/>
            <person name="Punt P.J."/>
            <person name="Ram A.F."/>
            <person name="Ramon A."/>
            <person name="Rauscher S."/>
            <person name="Record E."/>
            <person name="Riano-Pachon D.M."/>
            <person name="Robert V."/>
            <person name="Roehrig J."/>
            <person name="Ruller R."/>
            <person name="Salamov A."/>
            <person name="Salih N.S."/>
            <person name="Samson R.A."/>
            <person name="Sandor E."/>
            <person name="Sanguinetti M."/>
            <person name="Schuetze T."/>
            <person name="Sepcic K."/>
            <person name="Shelest E."/>
            <person name="Sherlock G."/>
            <person name="Sophianopoulou V."/>
            <person name="Squina F.M."/>
            <person name="Sun H."/>
            <person name="Susca A."/>
            <person name="Todd R.B."/>
            <person name="Tsang A."/>
            <person name="Unkles S.E."/>
            <person name="van de Wiele N."/>
            <person name="van Rossen-Uffink D."/>
            <person name="Oliveira J.V."/>
            <person name="Vesth T.C."/>
            <person name="Visser J."/>
            <person name="Yu J.-H."/>
            <person name="Zhou M."/>
            <person name="Andersen M.R."/>
            <person name="Archer D.B."/>
            <person name="Baker S.E."/>
            <person name="Benoit I."/>
            <person name="Brakhage A.A."/>
            <person name="Braus G.H."/>
            <person name="Fischer R."/>
            <person name="Frisvad J.C."/>
            <person name="Goldman G.H."/>
            <person name="Houbraken J."/>
            <person name="Oakley B."/>
            <person name="Pocsi I."/>
            <person name="Scazzocchio C."/>
            <person name="Seiboth B."/>
            <person name="vanKuyk P.A."/>
            <person name="Wortman J."/>
            <person name="Dyer P.S."/>
            <person name="Grigoriev I.V."/>
        </authorList>
    </citation>
    <scope>NUCLEOTIDE SEQUENCE [LARGE SCALE GENOMIC DNA]</scope>
    <source>
        <strain evidence="3">CBS 101740 / IMI 381727 / IBT 21946</strain>
    </source>
</reference>
<dbReference type="PANTHER" id="PTHR30543">
    <property type="entry name" value="CHROMATE REDUCTASE"/>
    <property type="match status" value="1"/>
</dbReference>
<dbReference type="VEuPathDB" id="FungiDB:ASPBRDRAFT_148157"/>
<dbReference type="Proteomes" id="UP000184499">
    <property type="component" value="Unassembled WGS sequence"/>
</dbReference>
<name>A0A1L9UUU9_ASPBC</name>